<dbReference type="OrthoDB" id="419189at2759"/>
<dbReference type="AlphaFoldDB" id="A0A7J5XTG3"/>
<dbReference type="Proteomes" id="UP000518266">
    <property type="component" value="Unassembled WGS sequence"/>
</dbReference>
<reference evidence="1 2" key="1">
    <citation type="submission" date="2020-03" db="EMBL/GenBank/DDBJ databases">
        <title>Dissostichus mawsoni Genome sequencing and assembly.</title>
        <authorList>
            <person name="Park H."/>
        </authorList>
    </citation>
    <scope>NUCLEOTIDE SEQUENCE [LARGE SCALE GENOMIC DNA]</scope>
    <source>
        <strain evidence="1">DM0001</strain>
        <tissue evidence="1">Muscle</tissue>
    </source>
</reference>
<accession>A0A7J5XTG3</accession>
<keyword evidence="2" id="KW-1185">Reference proteome</keyword>
<protein>
    <submittedName>
        <fullName evidence="1">Uncharacterized protein</fullName>
    </submittedName>
</protein>
<proteinExistence type="predicted"/>
<evidence type="ECO:0000313" key="2">
    <source>
        <dbReference type="Proteomes" id="UP000518266"/>
    </source>
</evidence>
<organism evidence="1 2">
    <name type="scientific">Dissostichus mawsoni</name>
    <name type="common">Antarctic cod</name>
    <dbReference type="NCBI Taxonomy" id="36200"/>
    <lineage>
        <taxon>Eukaryota</taxon>
        <taxon>Metazoa</taxon>
        <taxon>Chordata</taxon>
        <taxon>Craniata</taxon>
        <taxon>Vertebrata</taxon>
        <taxon>Euteleostomi</taxon>
        <taxon>Actinopterygii</taxon>
        <taxon>Neopterygii</taxon>
        <taxon>Teleostei</taxon>
        <taxon>Neoteleostei</taxon>
        <taxon>Acanthomorphata</taxon>
        <taxon>Eupercaria</taxon>
        <taxon>Perciformes</taxon>
        <taxon>Notothenioidei</taxon>
        <taxon>Nototheniidae</taxon>
        <taxon>Dissostichus</taxon>
    </lineage>
</organism>
<gene>
    <name evidence="1" type="ORF">F7725_019122</name>
</gene>
<dbReference type="PANTHER" id="PTHR33776">
    <property type="entry name" value="ENDO/EXONUCLEASE/PHOSPHATASE DOMAIN-CONTAINING PROTEIN"/>
    <property type="match status" value="1"/>
</dbReference>
<name>A0A7J5XTG3_DISMA</name>
<evidence type="ECO:0000313" key="1">
    <source>
        <dbReference type="EMBL" id="KAF3840405.1"/>
    </source>
</evidence>
<sequence length="114" mass="12544">MSTIPSFEFLTFKVPPSLTVILIYLPPKPHPSFLSDLTELLTIASSLSPRLLLLVDLNIHMDSPTCKHASEFSSLLENFSQHVTFPTMIKDTSLTLSAPPTSQYSTSTLPLSPL</sequence>
<comment type="caution">
    <text evidence="1">The sequence shown here is derived from an EMBL/GenBank/DDBJ whole genome shotgun (WGS) entry which is preliminary data.</text>
</comment>
<dbReference type="EMBL" id="JAAKFY010000021">
    <property type="protein sequence ID" value="KAF3840405.1"/>
    <property type="molecule type" value="Genomic_DNA"/>
</dbReference>
<dbReference type="PANTHER" id="PTHR33776:SF3">
    <property type="entry name" value="PHD-TYPE DOMAIN-CONTAINING PROTEIN"/>
    <property type="match status" value="1"/>
</dbReference>